<dbReference type="Pfam" id="PF03703">
    <property type="entry name" value="bPH_2"/>
    <property type="match status" value="3"/>
</dbReference>
<name>H6WNS1_9ACTN</name>
<feature type="transmembrane region" description="Helical" evidence="2">
    <location>
        <begin position="68"/>
        <end position="93"/>
    </location>
</feature>
<keyword evidence="2" id="KW-0472">Membrane</keyword>
<sequence length="596" mass="63565">MSSNGSIPPNMNPAPSGASAYEPEQTGVHHSLHHCYIWLGALRAAPIIFICGLSSLSGLMKLAEALGFVSVDAFFVAVLLLLAATVLVCGVVMGARAWTYRYIWYEFDETEFSFYSGILNKRCTHVPYSKIQSVNERASLLQRLAGVRTVNIDTAGGAGNKALVISYVERSAAEYLRRELFRRKHIEGEEGRVAAVAPGSLAGRGNVLDGAAAAIDDIRGVFAKDAVNTGVVACEYRLGNKELLLSALCGRASFGLALATVMAALVVMATLAILAVLADGTTFFAATGVPKSDLMLVCGLTGFLLLLCLTMTWVIYLVGVCLSYGGFQARRRGGRIEVERGLITHVFNGIDVDRIQSVHIHQTFFQRLMRCCSVSYGRVGVATGEESSGSSSQLETDRLVVHPFLPIAEAWGVVQGLTPEYAHAPVASTPLPKAALRRAITRRAVLKGVGFWLAVALLLLCAAAFAADATAAQGHAQLGDFAAATLIPGLLLCVAIAAIEVVGAFLWHRRSAFGFDNSGTIVVNGGYSTDTVIVPRRKMQYACLRANPLQRHAGVATVLVRTAAGVRGCDERLIDVPIAEASAWLDWVQPEGSRAV</sequence>
<keyword evidence="2" id="KW-1133">Transmembrane helix</keyword>
<feature type="domain" description="YdbS-like PH" evidence="3">
    <location>
        <begin position="330"/>
        <end position="375"/>
    </location>
</feature>
<feature type="domain" description="YdbS-like PH" evidence="3">
    <location>
        <begin position="100"/>
        <end position="179"/>
    </location>
</feature>
<evidence type="ECO:0000256" key="2">
    <source>
        <dbReference type="SAM" id="Phobius"/>
    </source>
</evidence>
<dbReference type="InterPro" id="IPR005182">
    <property type="entry name" value="YdbS-like_PH"/>
</dbReference>
<reference evidence="4" key="1">
    <citation type="journal article" date="2012" name="ISME J.">
        <title>Functional metagenomics reveals novel salt tolerance loci from the human gut microbiome.</title>
        <authorList>
            <person name="Culligan E.P."/>
            <person name="Sleator R.D."/>
            <person name="Marchesi J.R."/>
            <person name="Hill C."/>
        </authorList>
    </citation>
    <scope>NUCLEOTIDE SEQUENCE</scope>
</reference>
<dbReference type="EMBL" id="JQ269598">
    <property type="protein sequence ID" value="AFA54852.1"/>
    <property type="molecule type" value="Genomic_DNA"/>
</dbReference>
<feature type="transmembrane region" description="Helical" evidence="2">
    <location>
        <begin position="294"/>
        <end position="327"/>
    </location>
</feature>
<accession>H6WNS1</accession>
<dbReference type="AlphaFoldDB" id="H6WNS1"/>
<protein>
    <submittedName>
        <fullName evidence="4">Predicted membrane protein</fullName>
    </submittedName>
</protein>
<feature type="region of interest" description="Disordered" evidence="1">
    <location>
        <begin position="1"/>
        <end position="20"/>
    </location>
</feature>
<feature type="transmembrane region" description="Helical" evidence="2">
    <location>
        <begin position="444"/>
        <end position="466"/>
    </location>
</feature>
<feature type="domain" description="YdbS-like PH" evidence="3">
    <location>
        <begin position="517"/>
        <end position="587"/>
    </location>
</feature>
<dbReference type="PANTHER" id="PTHR34473:SF2">
    <property type="entry name" value="UPF0699 TRANSMEMBRANE PROTEIN YDBT"/>
    <property type="match status" value="1"/>
</dbReference>
<evidence type="ECO:0000313" key="4">
    <source>
        <dbReference type="EMBL" id="AFA54852.1"/>
    </source>
</evidence>
<dbReference type="PANTHER" id="PTHR34473">
    <property type="entry name" value="UPF0699 TRANSMEMBRANE PROTEIN YDBS"/>
    <property type="match status" value="1"/>
</dbReference>
<feature type="transmembrane region" description="Helical" evidence="2">
    <location>
        <begin position="486"/>
        <end position="507"/>
    </location>
</feature>
<evidence type="ECO:0000259" key="3">
    <source>
        <dbReference type="Pfam" id="PF03703"/>
    </source>
</evidence>
<evidence type="ECO:0000256" key="1">
    <source>
        <dbReference type="SAM" id="MobiDB-lite"/>
    </source>
</evidence>
<proteinExistence type="predicted"/>
<feature type="transmembrane region" description="Helical" evidence="2">
    <location>
        <begin position="254"/>
        <end position="274"/>
    </location>
</feature>
<keyword evidence="2" id="KW-0812">Transmembrane</keyword>
<organism evidence="4">
    <name type="scientific">uncultured Eggerthella sp. SMG5</name>
    <dbReference type="NCBI Taxonomy" id="1131820"/>
    <lineage>
        <taxon>Bacteria</taxon>
        <taxon>Bacillati</taxon>
        <taxon>Actinomycetota</taxon>
        <taxon>Coriobacteriia</taxon>
        <taxon>Eggerthellales</taxon>
        <taxon>Eggerthellaceae</taxon>
        <taxon>Eggerthella</taxon>
        <taxon>environmental samples</taxon>
    </lineage>
</organism>
<feature type="transmembrane region" description="Helical" evidence="2">
    <location>
        <begin position="35"/>
        <end position="56"/>
    </location>
</feature>